<feature type="compositionally biased region" description="Basic and acidic residues" evidence="1">
    <location>
        <begin position="157"/>
        <end position="167"/>
    </location>
</feature>
<evidence type="ECO:0000256" key="1">
    <source>
        <dbReference type="SAM" id="MobiDB-lite"/>
    </source>
</evidence>
<protein>
    <submittedName>
        <fullName evidence="3">DUF4282 domain-containing protein</fullName>
    </submittedName>
</protein>
<accession>A0ABT0E4C6</accession>
<evidence type="ECO:0000313" key="3">
    <source>
        <dbReference type="EMBL" id="MCK0536655.1"/>
    </source>
</evidence>
<keyword evidence="2" id="KW-1133">Transmembrane helix</keyword>
<name>A0ABT0E4C6_9GAMM</name>
<keyword evidence="2" id="KW-0812">Transmembrane</keyword>
<evidence type="ECO:0000313" key="4">
    <source>
        <dbReference type="Proteomes" id="UP001165524"/>
    </source>
</evidence>
<keyword evidence="2" id="KW-0472">Membrane</keyword>
<dbReference type="Proteomes" id="UP001165524">
    <property type="component" value="Unassembled WGS sequence"/>
</dbReference>
<dbReference type="InterPro" id="IPR025557">
    <property type="entry name" value="DUF4282"/>
</dbReference>
<dbReference type="RefSeq" id="WP_246948176.1">
    <property type="nucleotide sequence ID" value="NZ_JALKII010000001.1"/>
</dbReference>
<comment type="caution">
    <text evidence="3">The sequence shown here is derived from an EMBL/GenBank/DDBJ whole genome shotgun (WGS) entry which is preliminary data.</text>
</comment>
<feature type="transmembrane region" description="Helical" evidence="2">
    <location>
        <begin position="75"/>
        <end position="98"/>
    </location>
</feature>
<organism evidence="3 4">
    <name type="scientific">Alcanivorax quisquiliarum</name>
    <dbReference type="NCBI Taxonomy" id="2933565"/>
    <lineage>
        <taxon>Bacteria</taxon>
        <taxon>Pseudomonadati</taxon>
        <taxon>Pseudomonadota</taxon>
        <taxon>Gammaproteobacteria</taxon>
        <taxon>Oceanospirillales</taxon>
        <taxon>Alcanivoracaceae</taxon>
        <taxon>Alcanivorax</taxon>
    </lineage>
</organism>
<sequence length="179" mass="20336">MVEPTPAPEHRTAREKVRLAIIWVVQYWRELFNFRFDKYMIIQVLPGVYGLALVAIACGLLYLCVEAFFQSTWRGLFYLFFAAPLTFLVLASVLRALLEFYRVVFRIAEHVDELVGIRDTVDRLSGISDSVDEMAALTRRIPFWRALTGTGKAARGKPAEPRRRADNGDSPATGKPRAE</sequence>
<feature type="region of interest" description="Disordered" evidence="1">
    <location>
        <begin position="150"/>
        <end position="179"/>
    </location>
</feature>
<keyword evidence="4" id="KW-1185">Reference proteome</keyword>
<proteinExistence type="predicted"/>
<dbReference type="EMBL" id="JALKII010000001">
    <property type="protein sequence ID" value="MCK0536655.1"/>
    <property type="molecule type" value="Genomic_DNA"/>
</dbReference>
<evidence type="ECO:0000256" key="2">
    <source>
        <dbReference type="SAM" id="Phobius"/>
    </source>
</evidence>
<dbReference type="Pfam" id="PF14110">
    <property type="entry name" value="DUF4282"/>
    <property type="match status" value="1"/>
</dbReference>
<reference evidence="3" key="1">
    <citation type="submission" date="2022-04" db="EMBL/GenBank/DDBJ databases">
        <title>Alcanivorax sp. CY1518 draft genome sequence.</title>
        <authorList>
            <person name="Zhao G."/>
            <person name="An M."/>
        </authorList>
    </citation>
    <scope>NUCLEOTIDE SEQUENCE</scope>
    <source>
        <strain evidence="3">CY1518</strain>
    </source>
</reference>
<feature type="transmembrane region" description="Helical" evidence="2">
    <location>
        <begin position="39"/>
        <end position="63"/>
    </location>
</feature>
<gene>
    <name evidence="3" type="ORF">MU846_02945</name>
</gene>